<dbReference type="Proteomes" id="UP000799764">
    <property type="component" value="Unassembled WGS sequence"/>
</dbReference>
<dbReference type="PANTHER" id="PTHR41390">
    <property type="entry name" value="CHROMOSOME 7, WHOLE GENOME SHOTGUN SEQUENCE"/>
    <property type="match status" value="1"/>
</dbReference>
<keyword evidence="2" id="KW-0812">Transmembrane</keyword>
<feature type="transmembrane region" description="Helical" evidence="2">
    <location>
        <begin position="47"/>
        <end position="67"/>
    </location>
</feature>
<feature type="coiled-coil region" evidence="1">
    <location>
        <begin position="200"/>
        <end position="227"/>
    </location>
</feature>
<gene>
    <name evidence="3" type="ORF">P171DRAFT_437075</name>
</gene>
<dbReference type="AlphaFoldDB" id="A0A9P4P5A5"/>
<reference evidence="3" key="1">
    <citation type="journal article" date="2020" name="Stud. Mycol.">
        <title>101 Dothideomycetes genomes: a test case for predicting lifestyles and emergence of pathogens.</title>
        <authorList>
            <person name="Haridas S."/>
            <person name="Albert R."/>
            <person name="Binder M."/>
            <person name="Bloem J."/>
            <person name="Labutti K."/>
            <person name="Salamov A."/>
            <person name="Andreopoulos B."/>
            <person name="Baker S."/>
            <person name="Barry K."/>
            <person name="Bills G."/>
            <person name="Bluhm B."/>
            <person name="Cannon C."/>
            <person name="Castanera R."/>
            <person name="Culley D."/>
            <person name="Daum C."/>
            <person name="Ezra D."/>
            <person name="Gonzalez J."/>
            <person name="Henrissat B."/>
            <person name="Kuo A."/>
            <person name="Liang C."/>
            <person name="Lipzen A."/>
            <person name="Lutzoni F."/>
            <person name="Magnuson J."/>
            <person name="Mondo S."/>
            <person name="Nolan M."/>
            <person name="Ohm R."/>
            <person name="Pangilinan J."/>
            <person name="Park H.-J."/>
            <person name="Ramirez L."/>
            <person name="Alfaro M."/>
            <person name="Sun H."/>
            <person name="Tritt A."/>
            <person name="Yoshinaga Y."/>
            <person name="Zwiers L.-H."/>
            <person name="Turgeon B."/>
            <person name="Goodwin S."/>
            <person name="Spatafora J."/>
            <person name="Crous P."/>
            <person name="Grigoriev I."/>
        </authorList>
    </citation>
    <scope>NUCLEOTIDE SEQUENCE</scope>
    <source>
        <strain evidence="3">CBS 690.94</strain>
    </source>
</reference>
<evidence type="ECO:0000256" key="2">
    <source>
        <dbReference type="SAM" id="Phobius"/>
    </source>
</evidence>
<evidence type="ECO:0000313" key="3">
    <source>
        <dbReference type="EMBL" id="KAF2438639.1"/>
    </source>
</evidence>
<dbReference type="PANTHER" id="PTHR41390:SF1">
    <property type="entry name" value="NADH-UBIQUINONE OXIDOREDUCTASE 213 KDA SUBUNIT"/>
    <property type="match status" value="1"/>
</dbReference>
<proteinExistence type="predicted"/>
<sequence>MSTSPDQTVVTHPLHVAKRGALMGVGSAIPGLLVGATYGTLRTQTPVLFSLVSGAQWFALGTTFFSIRTSILNSTGLRNWWNLTRGAPLLPPPDHGPSHSDRIRASTISGAATGFSLGFLFRGPRNVIPGTIMFSLFGFGGQHAYEWLDARKSGKAREERVMKEKGEVAGTFMQRIAKSKWSPMRVLSDEEYEEMMRERILKVDVEIALLKDSIEALKKEKEIEDKKRAETPTESQEEK</sequence>
<name>A0A9P4P5A5_9PLEO</name>
<keyword evidence="2" id="KW-1133">Transmembrane helix</keyword>
<keyword evidence="4" id="KW-1185">Reference proteome</keyword>
<feature type="transmembrane region" description="Helical" evidence="2">
    <location>
        <begin position="21"/>
        <end position="41"/>
    </location>
</feature>
<dbReference type="EMBL" id="MU001512">
    <property type="protein sequence ID" value="KAF2438639.1"/>
    <property type="molecule type" value="Genomic_DNA"/>
</dbReference>
<organism evidence="3 4">
    <name type="scientific">Karstenula rhodostoma CBS 690.94</name>
    <dbReference type="NCBI Taxonomy" id="1392251"/>
    <lineage>
        <taxon>Eukaryota</taxon>
        <taxon>Fungi</taxon>
        <taxon>Dikarya</taxon>
        <taxon>Ascomycota</taxon>
        <taxon>Pezizomycotina</taxon>
        <taxon>Dothideomycetes</taxon>
        <taxon>Pleosporomycetidae</taxon>
        <taxon>Pleosporales</taxon>
        <taxon>Massarineae</taxon>
        <taxon>Didymosphaeriaceae</taxon>
        <taxon>Karstenula</taxon>
    </lineage>
</organism>
<comment type="caution">
    <text evidence="3">The sequence shown here is derived from an EMBL/GenBank/DDBJ whole genome shotgun (WGS) entry which is preliminary data.</text>
</comment>
<dbReference type="OrthoDB" id="5565730at2759"/>
<evidence type="ECO:0000313" key="4">
    <source>
        <dbReference type="Proteomes" id="UP000799764"/>
    </source>
</evidence>
<keyword evidence="1" id="KW-0175">Coiled coil</keyword>
<accession>A0A9P4P5A5</accession>
<evidence type="ECO:0000256" key="1">
    <source>
        <dbReference type="SAM" id="Coils"/>
    </source>
</evidence>
<protein>
    <submittedName>
        <fullName evidence="3">Uncharacterized protein</fullName>
    </submittedName>
</protein>
<keyword evidence="2" id="KW-0472">Membrane</keyword>